<dbReference type="Proteomes" id="UP000006872">
    <property type="component" value="Chromosome"/>
</dbReference>
<accession>E3G2F4</accession>
<proteinExistence type="predicted"/>
<feature type="chain" id="PRO_5003168978" description="SLBB-domain like (DUF1017)" evidence="1">
    <location>
        <begin position="21"/>
        <end position="246"/>
    </location>
</feature>
<dbReference type="InterPro" id="IPR046459">
    <property type="entry name" value="Caps_syn_GfcC_N"/>
</dbReference>
<dbReference type="Pfam" id="PF06251">
    <property type="entry name" value="Caps_syn_GfcC_C"/>
    <property type="match status" value="1"/>
</dbReference>
<keyword evidence="1" id="KW-0732">Signal</keyword>
<dbReference type="EMBL" id="CP002272">
    <property type="protein sequence ID" value="ADO50371.1"/>
    <property type="molecule type" value="Genomic_DNA"/>
</dbReference>
<feature type="domain" description="Capsule biosynthesis GfcC-like C-terminal" evidence="2">
    <location>
        <begin position="156"/>
        <end position="244"/>
    </location>
</feature>
<reference evidence="5" key="1">
    <citation type="submission" date="2010-10" db="EMBL/GenBank/DDBJ databases">
        <title>Complete sequence of Enterobacter cloacae SCF1.</title>
        <authorList>
            <consortium name="US DOE Joint Genome Institute"/>
            <person name="Lucas S."/>
            <person name="Copeland A."/>
            <person name="Lapidus A."/>
            <person name="Cheng J.-F."/>
            <person name="Bruce D."/>
            <person name="Goodwin L."/>
            <person name="Pitluck S."/>
            <person name="Davenport K."/>
            <person name="Detter J.C."/>
            <person name="Han C."/>
            <person name="Tapia R."/>
            <person name="Land M."/>
            <person name="Hauser L."/>
            <person name="Chang Y.-J."/>
            <person name="Jeffries C."/>
            <person name="Kyrpides N."/>
            <person name="Ivanova N."/>
            <person name="Mikhailova N."/>
            <person name="DeAngelis K."/>
            <person name="Arkin A.P."/>
            <person name="Chivian D."/>
            <person name="Edwards B."/>
            <person name="Woo H."/>
            <person name="Hazen T.C."/>
            <person name="Woyke T."/>
        </authorList>
    </citation>
    <scope>NUCLEOTIDE SEQUENCE [LARGE SCALE GENOMIC DNA]</scope>
    <source>
        <strain evidence="5">SCF1</strain>
    </source>
</reference>
<dbReference type="Gene3D" id="3.10.560.10">
    <property type="entry name" value="Outer membrane lipoprotein wza domain like"/>
    <property type="match status" value="1"/>
</dbReference>
<dbReference type="RefSeq" id="WP_013368087.1">
    <property type="nucleotide sequence ID" value="NC_014618.1"/>
</dbReference>
<dbReference type="Gene3D" id="3.10.20.700">
    <property type="match status" value="2"/>
</dbReference>
<dbReference type="Pfam" id="PF20616">
    <property type="entry name" value="Caps_syn_GfcC_N"/>
    <property type="match status" value="1"/>
</dbReference>
<organism evidence="4 5">
    <name type="scientific">Enterobacter lignolyticus (strain SCF1)</name>
    <dbReference type="NCBI Taxonomy" id="701347"/>
    <lineage>
        <taxon>Bacteria</taxon>
        <taxon>Pseudomonadati</taxon>
        <taxon>Pseudomonadota</taxon>
        <taxon>Gammaproteobacteria</taxon>
        <taxon>Enterobacterales</taxon>
        <taxon>Enterobacteriaceae</taxon>
        <taxon>Pluralibacter</taxon>
    </lineage>
</organism>
<evidence type="ECO:0000259" key="2">
    <source>
        <dbReference type="Pfam" id="PF06251"/>
    </source>
</evidence>
<dbReference type="STRING" id="701347.Entcl_4138"/>
<evidence type="ECO:0000256" key="1">
    <source>
        <dbReference type="SAM" id="SignalP"/>
    </source>
</evidence>
<dbReference type="InterPro" id="IPR010425">
    <property type="entry name" value="Caps_synth_GfcC-like_C"/>
</dbReference>
<evidence type="ECO:0000259" key="3">
    <source>
        <dbReference type="Pfam" id="PF20616"/>
    </source>
</evidence>
<protein>
    <recommendedName>
        <fullName evidence="6">SLBB-domain like (DUF1017)</fullName>
    </recommendedName>
</protein>
<sequence>MNKLPALFLTLGMAAAPSWASGTVDVYMNGATQPKTLADAARLIDLVEQPRLAGSWWPGAVIAAQPQTAVALQQKQALLSRLATLAARSNGDDAAAINALRQQLQAVRVVGRQFISLDPDQVRAGQLNNPPLEGKYSLWVGPQPGTVTLFGLISRPGKVAFTPGRDIASYLDDVSLLSGAGRSDAWVIYPDGRTEKAPVAYWNKRHVEPMPGSTIFVGFADALWTTQYDELNADVLRALAQRIPEE</sequence>
<gene>
    <name evidence="4" type="ordered locus">Entcl_4138</name>
</gene>
<evidence type="ECO:0000313" key="4">
    <source>
        <dbReference type="EMBL" id="ADO50371.1"/>
    </source>
</evidence>
<evidence type="ECO:0000313" key="5">
    <source>
        <dbReference type="Proteomes" id="UP000006872"/>
    </source>
</evidence>
<dbReference type="eggNOG" id="ENOG5030EE4">
    <property type="taxonomic scope" value="Bacteria"/>
</dbReference>
<dbReference type="HOGENOM" id="CLU_080984_2_0_6"/>
<reference evidence="4 5" key="2">
    <citation type="journal article" date="2011" name="Stand. Genomic Sci.">
        <title>Complete genome sequence of 'Enterobacter lignolyticus' SCF1.</title>
        <authorList>
            <person name="Deangelis K.M."/>
            <person name="D'Haeseleer P."/>
            <person name="Chivian D."/>
            <person name="Fortney J.L."/>
            <person name="Khudyakov J."/>
            <person name="Simmons B."/>
            <person name="Woo H."/>
            <person name="Arkin A.P."/>
            <person name="Davenport K.W."/>
            <person name="Goodwin L."/>
            <person name="Chen A."/>
            <person name="Ivanova N."/>
            <person name="Kyrpides N.C."/>
            <person name="Mavromatis K."/>
            <person name="Woyke T."/>
            <person name="Hazen T.C."/>
        </authorList>
    </citation>
    <scope>NUCLEOTIDE SEQUENCE [LARGE SCALE GENOMIC DNA]</scope>
    <source>
        <strain evidence="4 5">SCF1</strain>
    </source>
</reference>
<name>E3G2F4_ENTLS</name>
<feature type="signal peptide" evidence="1">
    <location>
        <begin position="1"/>
        <end position="20"/>
    </location>
</feature>
<dbReference type="AlphaFoldDB" id="E3G2F4"/>
<evidence type="ECO:0008006" key="6">
    <source>
        <dbReference type="Google" id="ProtNLM"/>
    </source>
</evidence>
<dbReference type="KEGG" id="esc:Entcl_4138"/>
<keyword evidence="5" id="KW-1185">Reference proteome</keyword>
<feature type="domain" description="Capsule biosynthesis GfcC-like N-terminal" evidence="3">
    <location>
        <begin position="20"/>
        <end position="143"/>
    </location>
</feature>